<keyword evidence="3" id="KW-1185">Reference proteome</keyword>
<accession>A0A514DKI1</accession>
<evidence type="ECO:0000313" key="3">
    <source>
        <dbReference type="Proteomes" id="UP000320210"/>
    </source>
</evidence>
<dbReference type="EMBL" id="MK977715">
    <property type="protein sequence ID" value="QDH94139.1"/>
    <property type="molecule type" value="Genomic_DNA"/>
</dbReference>
<dbReference type="GeneID" id="55619514"/>
<name>A0A514DKI1_9CAUD</name>
<gene>
    <name evidence="2" type="primary">7</name>
    <name evidence="2" type="ORF">SEA_ADELAIDE_7</name>
</gene>
<evidence type="ECO:0000256" key="1">
    <source>
        <dbReference type="SAM" id="MobiDB-lite"/>
    </source>
</evidence>
<feature type="compositionally biased region" description="Basic and acidic residues" evidence="1">
    <location>
        <begin position="61"/>
        <end position="73"/>
    </location>
</feature>
<proteinExistence type="predicted"/>
<feature type="compositionally biased region" description="Acidic residues" evidence="1">
    <location>
        <begin position="74"/>
        <end position="83"/>
    </location>
</feature>
<dbReference type="KEGG" id="vg:55619514"/>
<protein>
    <recommendedName>
        <fullName evidence="4">Head-to-tail connector protein</fullName>
    </recommendedName>
</protein>
<reference evidence="2 3" key="1">
    <citation type="submission" date="2019-05" db="EMBL/GenBank/DDBJ databases">
        <authorList>
            <person name="Albert R.M."/>
            <person name="Nur A.I."/>
            <person name="Ayala A."/>
            <person name="Bradley M.S."/>
            <person name="Burch R.E."/>
            <person name="Chen M."/>
            <person name="Dulaney A."/>
            <person name="Kakulamarri P.S."/>
            <person name="Kelly K.U."/>
            <person name="Maynor S.D."/>
            <person name="Perritt S.E."/>
            <person name="Praveen H."/>
            <person name="Slemons D.M."/>
            <person name="Snidow C.R."/>
            <person name="Thalluri S."/>
            <person name="Vyawahare A.K."/>
            <person name="Williams M.R."/>
            <person name="Monti D.L."/>
            <person name="Garlena R.A."/>
            <person name="Russell D.A."/>
            <person name="Pope W.H."/>
            <person name="Jacobs-Sera D."/>
            <person name="Hatfull G.F."/>
        </authorList>
    </citation>
    <scope>NUCLEOTIDE SEQUENCE [LARGE SCALE GENOMIC DNA]</scope>
</reference>
<dbReference type="RefSeq" id="YP_009849046.1">
    <property type="nucleotide sequence ID" value="NC_048791.1"/>
</dbReference>
<organism evidence="2 3">
    <name type="scientific">Corynebacterium phage Adelaide</name>
    <dbReference type="NCBI Taxonomy" id="2588499"/>
    <lineage>
        <taxon>Viruses</taxon>
        <taxon>Duplodnaviria</taxon>
        <taxon>Heunggongvirae</taxon>
        <taxon>Uroviricota</taxon>
        <taxon>Caudoviricetes</taxon>
        <taxon>Samwavirus</taxon>
        <taxon>Samwavirus adelaide</taxon>
    </lineage>
</organism>
<sequence length="126" mass="13670">MRVRLTVGRWDQRVDGEYVRRYRGDVVDVDADTGAWLVRAKAGVDVEAEPEPKQAKPTPKAKAEAEAEVKADADEPVDTESEPAPERPRQAANKAEWVAYAVALGMDPSAAEDLTRAQLIAATAQA</sequence>
<feature type="region of interest" description="Disordered" evidence="1">
    <location>
        <begin position="43"/>
        <end position="92"/>
    </location>
</feature>
<evidence type="ECO:0008006" key="4">
    <source>
        <dbReference type="Google" id="ProtNLM"/>
    </source>
</evidence>
<evidence type="ECO:0000313" key="2">
    <source>
        <dbReference type="EMBL" id="QDH94139.1"/>
    </source>
</evidence>
<dbReference type="Proteomes" id="UP000320210">
    <property type="component" value="Genome"/>
</dbReference>